<dbReference type="EMBL" id="CAJOBJ010354175">
    <property type="protein sequence ID" value="CAF5212085.1"/>
    <property type="molecule type" value="Genomic_DNA"/>
</dbReference>
<dbReference type="AlphaFoldDB" id="A0A8S3CZH5"/>
<accession>A0A8S3CZH5</accession>
<organism evidence="2 4">
    <name type="scientific">Rotaria magnacalcarata</name>
    <dbReference type="NCBI Taxonomy" id="392030"/>
    <lineage>
        <taxon>Eukaryota</taxon>
        <taxon>Metazoa</taxon>
        <taxon>Spiralia</taxon>
        <taxon>Gnathifera</taxon>
        <taxon>Rotifera</taxon>
        <taxon>Eurotatoria</taxon>
        <taxon>Bdelloidea</taxon>
        <taxon>Philodinida</taxon>
        <taxon>Philodinidae</taxon>
        <taxon>Rotaria</taxon>
    </lineage>
</organism>
<dbReference type="Proteomes" id="UP000681720">
    <property type="component" value="Unassembled WGS sequence"/>
</dbReference>
<proteinExistence type="predicted"/>
<evidence type="ECO:0000256" key="1">
    <source>
        <dbReference type="SAM" id="MobiDB-lite"/>
    </source>
</evidence>
<dbReference type="EMBL" id="CAJOBH010179147">
    <property type="protein sequence ID" value="CAF4934022.1"/>
    <property type="molecule type" value="Genomic_DNA"/>
</dbReference>
<evidence type="ECO:0000313" key="2">
    <source>
        <dbReference type="EMBL" id="CAF4934022.1"/>
    </source>
</evidence>
<reference evidence="2" key="1">
    <citation type="submission" date="2021-02" db="EMBL/GenBank/DDBJ databases">
        <authorList>
            <person name="Nowell W R."/>
        </authorList>
    </citation>
    <scope>NUCLEOTIDE SEQUENCE</scope>
</reference>
<feature type="region of interest" description="Disordered" evidence="1">
    <location>
        <begin position="1"/>
        <end position="22"/>
    </location>
</feature>
<sequence length="88" mass="9656">MDTAANNNIDGMKTLEKKNTKKAVKISKKKVNQCTSTNGGIISPSSRKQKCANGLSYSNVSYDVYSTELDCANRSLTSSKDIQEFREA</sequence>
<evidence type="ECO:0000313" key="3">
    <source>
        <dbReference type="EMBL" id="CAF5212085.1"/>
    </source>
</evidence>
<dbReference type="Proteomes" id="UP000681967">
    <property type="component" value="Unassembled WGS sequence"/>
</dbReference>
<gene>
    <name evidence="2" type="ORF">BYL167_LOCUS53415</name>
    <name evidence="3" type="ORF">GIL414_LOCUS80161</name>
</gene>
<evidence type="ECO:0000313" key="4">
    <source>
        <dbReference type="Proteomes" id="UP000681967"/>
    </source>
</evidence>
<name>A0A8S3CZH5_9BILA</name>
<protein>
    <submittedName>
        <fullName evidence="2">Uncharacterized protein</fullName>
    </submittedName>
</protein>
<comment type="caution">
    <text evidence="2">The sequence shown here is derived from an EMBL/GenBank/DDBJ whole genome shotgun (WGS) entry which is preliminary data.</text>
</comment>
<feature type="non-terminal residue" evidence="2">
    <location>
        <position position="88"/>
    </location>
</feature>